<gene>
    <name evidence="3" type="ORF">IWW36_000740</name>
</gene>
<dbReference type="Proteomes" id="UP001139887">
    <property type="component" value="Unassembled WGS sequence"/>
</dbReference>
<dbReference type="EMBL" id="JANBUW010000007">
    <property type="protein sequence ID" value="KAJ2851967.1"/>
    <property type="molecule type" value="Genomic_DNA"/>
</dbReference>
<dbReference type="PANTHER" id="PTHR16151:SF2">
    <property type="entry name" value="HAUS AUGMIN-LIKE COMPLEX SUBUNIT 6"/>
    <property type="match status" value="1"/>
</dbReference>
<feature type="domain" description="HAUS augmin-like complex subunit 6 N-terminal" evidence="2">
    <location>
        <begin position="31"/>
        <end position="231"/>
    </location>
</feature>
<sequence length="545" mass="62323">MGFDPESAASGAYSGIPLDAYVFENGIYHMKASELILHFLLTHLDSTRFKREFFDCWPIGDARQARDFRSHTFKWLEDIRHQSTERQDHRWPLDVPVRRSYIDECKGIRFEQVLWALTTFVACAMLRRGGAWASYIKHPLIEDCNSISDKEGMQKLADATANCRMRYGRRLRDRLRAQQQWQTTIRDLQESIADARDKQQRVHEQFRICRKQMGSQASDVDAVPRVDATPREIEEELEQLATRAAKLWARSYGWVEENAKVVEMVEAVMENRANSVRLDGRKDLKLVPAPQMADEWTKWLATQHKTPFRATTQVDLHVLTQMATACVNTLRRNLTANDADISWKLDTADETSTAADLPDRSEQLYSLDTAIKQQGTRIDKLKRLRLQLNEQRDKIAQLMHKDSQGTCISFPTSNANSIKPAQMPSKSVAQPMTERVNELAQLWEEMASGGDDEEYPRSIVNAALKGVAIKTNTPFSSVGLSRESFSDYHASPLTRITNEMASLSCTRKRDLDEQDSAVPVAKRRQMVNCHDELLIDEDAPDFLVD</sequence>
<organism evidence="3 4">
    <name type="scientific">Coemansia brasiliensis</name>
    <dbReference type="NCBI Taxonomy" id="2650707"/>
    <lineage>
        <taxon>Eukaryota</taxon>
        <taxon>Fungi</taxon>
        <taxon>Fungi incertae sedis</taxon>
        <taxon>Zoopagomycota</taxon>
        <taxon>Kickxellomycotina</taxon>
        <taxon>Kickxellomycetes</taxon>
        <taxon>Kickxellales</taxon>
        <taxon>Kickxellaceae</taxon>
        <taxon>Coemansia</taxon>
    </lineage>
</organism>
<feature type="coiled-coil region" evidence="1">
    <location>
        <begin position="371"/>
        <end position="401"/>
    </location>
</feature>
<dbReference type="AlphaFoldDB" id="A0A9W8M2Q4"/>
<evidence type="ECO:0000256" key="1">
    <source>
        <dbReference type="SAM" id="Coils"/>
    </source>
</evidence>
<name>A0A9W8M2Q4_9FUNG</name>
<comment type="caution">
    <text evidence="3">The sequence shown here is derived from an EMBL/GenBank/DDBJ whole genome shotgun (WGS) entry which is preliminary data.</text>
</comment>
<accession>A0A9W8M2Q4</accession>
<keyword evidence="4" id="KW-1185">Reference proteome</keyword>
<feature type="coiled-coil region" evidence="1">
    <location>
        <begin position="178"/>
        <end position="205"/>
    </location>
</feature>
<dbReference type="InterPro" id="IPR028163">
    <property type="entry name" value="HAUS_6_N"/>
</dbReference>
<dbReference type="GO" id="GO:1990498">
    <property type="term" value="C:mitotic spindle microtubule"/>
    <property type="evidence" value="ECO:0007669"/>
    <property type="project" value="TreeGrafter"/>
</dbReference>
<dbReference type="OrthoDB" id="5575722at2759"/>
<evidence type="ECO:0000313" key="3">
    <source>
        <dbReference type="EMBL" id="KAJ2851967.1"/>
    </source>
</evidence>
<evidence type="ECO:0000313" key="4">
    <source>
        <dbReference type="Proteomes" id="UP001139887"/>
    </source>
</evidence>
<dbReference type="GO" id="GO:0008017">
    <property type="term" value="F:microtubule binding"/>
    <property type="evidence" value="ECO:0007669"/>
    <property type="project" value="TreeGrafter"/>
</dbReference>
<dbReference type="PANTHER" id="PTHR16151">
    <property type="entry name" value="HAUS AUGMIN-LIKE COMPLEX SUBUNIT 6"/>
    <property type="match status" value="1"/>
</dbReference>
<evidence type="ECO:0000259" key="2">
    <source>
        <dbReference type="Pfam" id="PF14661"/>
    </source>
</evidence>
<protein>
    <recommendedName>
        <fullName evidence="2">HAUS augmin-like complex subunit 6 N-terminal domain-containing protein</fullName>
    </recommendedName>
</protein>
<dbReference type="Pfam" id="PF14661">
    <property type="entry name" value="HAUS6_N"/>
    <property type="match status" value="1"/>
</dbReference>
<proteinExistence type="predicted"/>
<reference evidence="3" key="1">
    <citation type="submission" date="2022-07" db="EMBL/GenBank/DDBJ databases">
        <title>Phylogenomic reconstructions and comparative analyses of Kickxellomycotina fungi.</title>
        <authorList>
            <person name="Reynolds N.K."/>
            <person name="Stajich J.E."/>
            <person name="Barry K."/>
            <person name="Grigoriev I.V."/>
            <person name="Crous P."/>
            <person name="Smith M.E."/>
        </authorList>
    </citation>
    <scope>NUCLEOTIDE SEQUENCE</scope>
    <source>
        <strain evidence="3">NRRL 1566</strain>
    </source>
</reference>
<dbReference type="InterPro" id="IPR026797">
    <property type="entry name" value="HAUS_6"/>
</dbReference>
<dbReference type="GO" id="GO:0051225">
    <property type="term" value="P:spindle assembly"/>
    <property type="evidence" value="ECO:0007669"/>
    <property type="project" value="InterPro"/>
</dbReference>
<dbReference type="GO" id="GO:0070652">
    <property type="term" value="C:HAUS complex"/>
    <property type="evidence" value="ECO:0007669"/>
    <property type="project" value="InterPro"/>
</dbReference>
<keyword evidence="1" id="KW-0175">Coiled coil</keyword>